<reference evidence="8 9" key="1">
    <citation type="submission" date="2016-11" db="EMBL/GenBank/DDBJ databases">
        <authorList>
            <person name="Jaros S."/>
            <person name="Januszkiewicz K."/>
            <person name="Wedrychowicz H."/>
        </authorList>
    </citation>
    <scope>NUCLEOTIDE SEQUENCE [LARGE SCALE GENOMIC DNA]</scope>
    <source>
        <strain evidence="8 9">DSM 44666</strain>
    </source>
</reference>
<keyword evidence="6 7" id="KW-0503">Monooxygenase</keyword>
<dbReference type="PRINTS" id="PR00385">
    <property type="entry name" value="P450"/>
</dbReference>
<evidence type="ECO:0000256" key="5">
    <source>
        <dbReference type="ARBA" id="ARBA00023004"/>
    </source>
</evidence>
<comment type="similarity">
    <text evidence="1 7">Belongs to the cytochrome P450 family.</text>
</comment>
<evidence type="ECO:0000256" key="6">
    <source>
        <dbReference type="ARBA" id="ARBA00023033"/>
    </source>
</evidence>
<evidence type="ECO:0000313" key="9">
    <source>
        <dbReference type="Proteomes" id="UP000184476"/>
    </source>
</evidence>
<evidence type="ECO:0000256" key="4">
    <source>
        <dbReference type="ARBA" id="ARBA00023002"/>
    </source>
</evidence>
<dbReference type="CDD" id="cd11032">
    <property type="entry name" value="P450_EryK-like"/>
    <property type="match status" value="1"/>
</dbReference>
<dbReference type="PROSITE" id="PS00086">
    <property type="entry name" value="CYTOCHROME_P450"/>
    <property type="match status" value="1"/>
</dbReference>
<evidence type="ECO:0000256" key="2">
    <source>
        <dbReference type="ARBA" id="ARBA00022617"/>
    </source>
</evidence>
<dbReference type="InterPro" id="IPR036396">
    <property type="entry name" value="Cyt_P450_sf"/>
</dbReference>
<accession>A0A1M4U0J0</accession>
<dbReference type="GO" id="GO:0004497">
    <property type="term" value="F:monooxygenase activity"/>
    <property type="evidence" value="ECO:0007669"/>
    <property type="project" value="UniProtKB-KW"/>
</dbReference>
<dbReference type="AlphaFoldDB" id="A0A1M4U0J0"/>
<dbReference type="GO" id="GO:0005506">
    <property type="term" value="F:iron ion binding"/>
    <property type="evidence" value="ECO:0007669"/>
    <property type="project" value="InterPro"/>
</dbReference>
<dbReference type="GO" id="GO:0020037">
    <property type="term" value="F:heme binding"/>
    <property type="evidence" value="ECO:0007669"/>
    <property type="project" value="InterPro"/>
</dbReference>
<dbReference type="InterPro" id="IPR017972">
    <property type="entry name" value="Cyt_P450_CS"/>
</dbReference>
<dbReference type="OrthoDB" id="9801155at2"/>
<dbReference type="Proteomes" id="UP000184476">
    <property type="component" value="Unassembled WGS sequence"/>
</dbReference>
<dbReference type="PANTHER" id="PTHR46696:SF1">
    <property type="entry name" value="CYTOCHROME P450 YJIB-RELATED"/>
    <property type="match status" value="1"/>
</dbReference>
<evidence type="ECO:0000256" key="3">
    <source>
        <dbReference type="ARBA" id="ARBA00022723"/>
    </source>
</evidence>
<dbReference type="InterPro" id="IPR002397">
    <property type="entry name" value="Cyt_P450_B"/>
</dbReference>
<dbReference type="RefSeq" id="WP_084731009.1">
    <property type="nucleotide sequence ID" value="NZ_FQVL01000001.1"/>
</dbReference>
<dbReference type="FunFam" id="1.10.630.10:FF:000018">
    <property type="entry name" value="Cytochrome P450 monooxygenase"/>
    <property type="match status" value="1"/>
</dbReference>
<keyword evidence="4 7" id="KW-0560">Oxidoreductase</keyword>
<dbReference type="PRINTS" id="PR00359">
    <property type="entry name" value="BP450"/>
</dbReference>
<keyword evidence="5 7" id="KW-0408">Iron</keyword>
<protein>
    <submittedName>
        <fullName evidence="8">Cytochrome P450</fullName>
    </submittedName>
</protein>
<evidence type="ECO:0000256" key="7">
    <source>
        <dbReference type="RuleBase" id="RU000461"/>
    </source>
</evidence>
<keyword evidence="9" id="KW-1185">Reference proteome</keyword>
<dbReference type="SUPFAM" id="SSF48264">
    <property type="entry name" value="Cytochrome P450"/>
    <property type="match status" value="1"/>
</dbReference>
<dbReference type="Pfam" id="PF00067">
    <property type="entry name" value="p450"/>
    <property type="match status" value="1"/>
</dbReference>
<gene>
    <name evidence="8" type="ORF">SAMN05444392_101737</name>
</gene>
<dbReference type="PANTHER" id="PTHR46696">
    <property type="entry name" value="P450, PUTATIVE (EUROFUNG)-RELATED"/>
    <property type="match status" value="1"/>
</dbReference>
<dbReference type="InterPro" id="IPR001128">
    <property type="entry name" value="Cyt_P450"/>
</dbReference>
<dbReference type="GO" id="GO:0016705">
    <property type="term" value="F:oxidoreductase activity, acting on paired donors, with incorporation or reduction of molecular oxygen"/>
    <property type="evidence" value="ECO:0007669"/>
    <property type="project" value="InterPro"/>
</dbReference>
<sequence>MIPAPSLDPFSWYHKMQQENPVVFDGDYIHLWGEKGVWHVFRYEDVKRVYGDYENFSSEVTPRMDNNPIANSITNLDPPRHRSLRKIISKAFVPSVISNLEPWIRQLCTQLWEKHLESEKIEFIRDFAIPVPVRVICQLLGVPDQNHEQISHWAKAFTSNPQTEEEVGYFFQAQQEQMEYFTALIEQRYKEPKDDLISSLIAAEVDGERLSTEDLISFAMILLFAGNETTTNLLGNAIYTLTEHPEMQEHLFENREDIPQAIDEVLRYRSPVQSLFRKAKHDIELGGKRIKQGDYVSGWIGAANHDPSIFEQPGTFDIYRDNQAKLSFGHGIHYCIGAPLAILEAKIALDIILERATQLQLEPNTSVDLYPSSIMYGFQKLPLVFQKRT</sequence>
<name>A0A1M4U0J0_9BACL</name>
<organism evidence="8 9">
    <name type="scientific">Seinonella peptonophila</name>
    <dbReference type="NCBI Taxonomy" id="112248"/>
    <lineage>
        <taxon>Bacteria</taxon>
        <taxon>Bacillati</taxon>
        <taxon>Bacillota</taxon>
        <taxon>Bacilli</taxon>
        <taxon>Bacillales</taxon>
        <taxon>Thermoactinomycetaceae</taxon>
        <taxon>Seinonella</taxon>
    </lineage>
</organism>
<dbReference type="Gene3D" id="1.10.630.10">
    <property type="entry name" value="Cytochrome P450"/>
    <property type="match status" value="1"/>
</dbReference>
<evidence type="ECO:0000313" key="8">
    <source>
        <dbReference type="EMBL" id="SHE50096.1"/>
    </source>
</evidence>
<dbReference type="STRING" id="112248.SAMN05444392_101737"/>
<keyword evidence="2 7" id="KW-0349">Heme</keyword>
<dbReference type="EMBL" id="FQVL01000001">
    <property type="protein sequence ID" value="SHE50096.1"/>
    <property type="molecule type" value="Genomic_DNA"/>
</dbReference>
<proteinExistence type="inferred from homology"/>
<keyword evidence="3 7" id="KW-0479">Metal-binding</keyword>
<evidence type="ECO:0000256" key="1">
    <source>
        <dbReference type="ARBA" id="ARBA00010617"/>
    </source>
</evidence>